<dbReference type="Gene3D" id="3.40.630.30">
    <property type="match status" value="1"/>
</dbReference>
<gene>
    <name evidence="4" type="ORF">HNQ09_003495</name>
</gene>
<dbReference type="Proteomes" id="UP000525389">
    <property type="component" value="Unassembled WGS sequence"/>
</dbReference>
<dbReference type="InterPro" id="IPR000182">
    <property type="entry name" value="GNAT_dom"/>
</dbReference>
<evidence type="ECO:0000256" key="1">
    <source>
        <dbReference type="ARBA" id="ARBA00022679"/>
    </source>
</evidence>
<evidence type="ECO:0000259" key="3">
    <source>
        <dbReference type="PROSITE" id="PS51186"/>
    </source>
</evidence>
<accession>A0A7W8LRV1</accession>
<reference evidence="4 5" key="1">
    <citation type="submission" date="2020-08" db="EMBL/GenBank/DDBJ databases">
        <title>Genomic Encyclopedia of Type Strains, Phase IV (KMG-IV): sequencing the most valuable type-strain genomes for metagenomic binning, comparative biology and taxonomic classification.</title>
        <authorList>
            <person name="Goeker M."/>
        </authorList>
    </citation>
    <scope>NUCLEOTIDE SEQUENCE [LARGE SCALE GENOMIC DNA]</scope>
    <source>
        <strain evidence="4 5">DSM 101791</strain>
    </source>
</reference>
<dbReference type="PANTHER" id="PTHR43877">
    <property type="entry name" value="AMINOALKYLPHOSPHONATE N-ACETYLTRANSFERASE-RELATED-RELATED"/>
    <property type="match status" value="1"/>
</dbReference>
<keyword evidence="2" id="KW-0012">Acyltransferase</keyword>
<evidence type="ECO:0000256" key="2">
    <source>
        <dbReference type="ARBA" id="ARBA00023315"/>
    </source>
</evidence>
<organism evidence="4 5">
    <name type="scientific">Deinococcus budaensis</name>
    <dbReference type="NCBI Taxonomy" id="1665626"/>
    <lineage>
        <taxon>Bacteria</taxon>
        <taxon>Thermotogati</taxon>
        <taxon>Deinococcota</taxon>
        <taxon>Deinococci</taxon>
        <taxon>Deinococcales</taxon>
        <taxon>Deinococcaceae</taxon>
        <taxon>Deinococcus</taxon>
    </lineage>
</organism>
<dbReference type="AlphaFoldDB" id="A0A7W8LRV1"/>
<evidence type="ECO:0000313" key="4">
    <source>
        <dbReference type="EMBL" id="MBB5236030.1"/>
    </source>
</evidence>
<dbReference type="Pfam" id="PF00583">
    <property type="entry name" value="Acetyltransf_1"/>
    <property type="match status" value="2"/>
</dbReference>
<dbReference type="InterPro" id="IPR016181">
    <property type="entry name" value="Acyl_CoA_acyltransferase"/>
</dbReference>
<dbReference type="RefSeq" id="WP_184031658.1">
    <property type="nucleotide sequence ID" value="NZ_JACHFN010000019.1"/>
</dbReference>
<evidence type="ECO:0000313" key="5">
    <source>
        <dbReference type="Proteomes" id="UP000525389"/>
    </source>
</evidence>
<name>A0A7W8LRV1_9DEIO</name>
<dbReference type="CDD" id="cd04301">
    <property type="entry name" value="NAT_SF"/>
    <property type="match status" value="1"/>
</dbReference>
<proteinExistence type="predicted"/>
<feature type="domain" description="N-acetyltransferase" evidence="3">
    <location>
        <begin position="175"/>
        <end position="325"/>
    </location>
</feature>
<protein>
    <submittedName>
        <fullName evidence="4">GNAT superfamily N-acetyltransferase</fullName>
    </submittedName>
</protein>
<keyword evidence="1 4" id="KW-0808">Transferase</keyword>
<keyword evidence="5" id="KW-1185">Reference proteome</keyword>
<dbReference type="PROSITE" id="PS51186">
    <property type="entry name" value="GNAT"/>
    <property type="match status" value="2"/>
</dbReference>
<dbReference type="EMBL" id="JACHFN010000019">
    <property type="protein sequence ID" value="MBB5236030.1"/>
    <property type="molecule type" value="Genomic_DNA"/>
</dbReference>
<dbReference type="SUPFAM" id="SSF55729">
    <property type="entry name" value="Acyl-CoA N-acyltransferases (Nat)"/>
    <property type="match status" value="2"/>
</dbReference>
<dbReference type="PANTHER" id="PTHR43877:SF6">
    <property type="entry name" value="GCN5-RELATED N-ACETYLTRANSFERASE"/>
    <property type="match status" value="1"/>
</dbReference>
<dbReference type="GO" id="GO:0016747">
    <property type="term" value="F:acyltransferase activity, transferring groups other than amino-acyl groups"/>
    <property type="evidence" value="ECO:0007669"/>
    <property type="project" value="InterPro"/>
</dbReference>
<feature type="domain" description="N-acetyltransferase" evidence="3">
    <location>
        <begin position="1"/>
        <end position="151"/>
    </location>
</feature>
<dbReference type="InterPro" id="IPR050832">
    <property type="entry name" value="Bact_Acetyltransf"/>
</dbReference>
<comment type="caution">
    <text evidence="4">The sequence shown here is derived from an EMBL/GenBank/DDBJ whole genome shotgun (WGS) entry which is preliminary data.</text>
</comment>
<sequence length="325" mass="35200">MRVREAGAADYPALAQVLGAVWPEHATTADTLAHEDAELRSHPRKPRLWRVLAEDPAGRVLGAGSLMQWPGMFHPGRYHAEVLVPPAHEGRGVGRALAAALETQLRGRGAREVLGTSREDRPRGLAFLEQQGFAEAMRYFASALSLPDFDPAPWASAARLPAGYRRATLADLVAERGEDAAWQAYFGICAAVRADVPRTGQATPLDFAHFRAQADDPRFLPGGVLFALTAQGEVAALTEVYPDAADPLKMQTGLTGTRREHRRRGLGLALKLAALELARTRGAASVWTDNASTNAPMLALNGRLGFVRQPAWVEMRRGRVEEGPL</sequence>